<dbReference type="Proteomes" id="UP000286746">
    <property type="component" value="Unassembled WGS sequence"/>
</dbReference>
<dbReference type="InterPro" id="IPR045733">
    <property type="entry name" value="DUF6087"/>
</dbReference>
<organism evidence="2 3">
    <name type="scientific">Streptomyces paromomycinus</name>
    <name type="common">Streptomyces rimosus subsp. paromomycinus</name>
    <dbReference type="NCBI Taxonomy" id="92743"/>
    <lineage>
        <taxon>Bacteria</taxon>
        <taxon>Bacillati</taxon>
        <taxon>Actinomycetota</taxon>
        <taxon>Actinomycetes</taxon>
        <taxon>Kitasatosporales</taxon>
        <taxon>Streptomycetaceae</taxon>
        <taxon>Streptomyces</taxon>
    </lineage>
</organism>
<comment type="caution">
    <text evidence="2">The sequence shown here is derived from an EMBL/GenBank/DDBJ whole genome shotgun (WGS) entry which is preliminary data.</text>
</comment>
<sequence>MRAEDEPPAESLEQLAARQAETRRKLAGRLRVLVLAPGAQRAAHLHPQAPRLILRHDGYQWTPLAAAANYAAAQQLLHGPPSGEPSAHPAGGTAGTGRHRKPA</sequence>
<protein>
    <submittedName>
        <fullName evidence="2">Uncharacterized protein</fullName>
    </submittedName>
</protein>
<dbReference type="Pfam" id="PF19565">
    <property type="entry name" value="DUF6087"/>
    <property type="match status" value="1"/>
</dbReference>
<accession>A0A401VXN6</accession>
<reference evidence="2 3" key="1">
    <citation type="submission" date="2018-11" db="EMBL/GenBank/DDBJ databases">
        <title>Whole genome sequence of Streptomyces paromomycinus NBRC 15454(T).</title>
        <authorList>
            <person name="Komaki H."/>
            <person name="Tamura T."/>
        </authorList>
    </citation>
    <scope>NUCLEOTIDE SEQUENCE [LARGE SCALE GENOMIC DNA]</scope>
    <source>
        <strain evidence="2 3">NBRC 15454</strain>
    </source>
</reference>
<name>A0A401VXN6_STREY</name>
<dbReference type="AlphaFoldDB" id="A0A401VXN6"/>
<keyword evidence="3" id="KW-1185">Reference proteome</keyword>
<gene>
    <name evidence="2" type="ORF">GKJPGBOP_01463</name>
</gene>
<evidence type="ECO:0000256" key="1">
    <source>
        <dbReference type="SAM" id="MobiDB-lite"/>
    </source>
</evidence>
<dbReference type="EMBL" id="BHZD01000001">
    <property type="protein sequence ID" value="GCD41806.1"/>
    <property type="molecule type" value="Genomic_DNA"/>
</dbReference>
<evidence type="ECO:0000313" key="3">
    <source>
        <dbReference type="Proteomes" id="UP000286746"/>
    </source>
</evidence>
<proteinExistence type="predicted"/>
<dbReference type="RefSeq" id="WP_246177247.1">
    <property type="nucleotide sequence ID" value="NZ_BHZD01000001.1"/>
</dbReference>
<evidence type="ECO:0000313" key="2">
    <source>
        <dbReference type="EMBL" id="GCD41806.1"/>
    </source>
</evidence>
<feature type="region of interest" description="Disordered" evidence="1">
    <location>
        <begin position="76"/>
        <end position="103"/>
    </location>
</feature>